<dbReference type="PANTHER" id="PTHR12132">
    <property type="entry name" value="DNA REPAIR AND RECOMBINATION PROTEIN RAD52, RAD59"/>
    <property type="match status" value="1"/>
</dbReference>
<evidence type="ECO:0000256" key="7">
    <source>
        <dbReference type="SAM" id="MobiDB-lite"/>
    </source>
</evidence>
<dbReference type="GO" id="GO:0000730">
    <property type="term" value="P:DNA recombinase assembly"/>
    <property type="evidence" value="ECO:0007669"/>
    <property type="project" value="InterPro"/>
</dbReference>
<keyword evidence="2" id="KW-0227">DNA damage</keyword>
<keyword evidence="3" id="KW-0233">DNA recombination</keyword>
<evidence type="ECO:0000256" key="1">
    <source>
        <dbReference type="ARBA" id="ARBA00006638"/>
    </source>
</evidence>
<sequence length="436" mass="47766">MDKTNRASLFGNACFTAKEYESVQDALNKKLGPEYISQRAGAGGQKLAYVEGWKLINLANETFGFNGWSHSVTHQNIDFVDQVGTKYYVGVSAFVKVQLKDGVFHEDIGYGVAEGMKSKALSLEKARKEAVTDGLKRALKSFGQALGNCISDKDYLKFITKQPKTNYSVQYDVSLMRRPGQINVAYVVQNANKPGVENEVAGTSTVQNSGQGHVISSDSVNSCNRQTSEITSNISTATEDLNSNLKKSNQCGTNVTIKDSSKQQKVSPCPAPIRKPLAASTPALFGPPRNICTSSMSMPIENRTNPPTELSNVTGQHDNYSVLPEDDPVLWNQSFGLEEALISCSEEFLMRPEHNLENQQPDNKKRVNNFTRNGQSDKPVLGAAISNQNNVVFNGNKISKHSASCLKTFYPAPSKNGGSSHAENTKKRRLEQNTVR</sequence>
<evidence type="ECO:0000256" key="2">
    <source>
        <dbReference type="ARBA" id="ARBA00022763"/>
    </source>
</evidence>
<evidence type="ECO:0000313" key="9">
    <source>
        <dbReference type="Proteomes" id="UP001249851"/>
    </source>
</evidence>
<dbReference type="Pfam" id="PF04098">
    <property type="entry name" value="Rad52_Rad22"/>
    <property type="match status" value="1"/>
</dbReference>
<evidence type="ECO:0000256" key="4">
    <source>
        <dbReference type="ARBA" id="ARBA00023204"/>
    </source>
</evidence>
<comment type="caution">
    <text evidence="8">The sequence shown here is derived from an EMBL/GenBank/DDBJ whole genome shotgun (WGS) entry which is preliminary data.</text>
</comment>
<protein>
    <recommendedName>
        <fullName evidence="6">DNA repair protein RAD52 homolog</fullName>
    </recommendedName>
</protein>
<evidence type="ECO:0000256" key="3">
    <source>
        <dbReference type="ARBA" id="ARBA00023172"/>
    </source>
</evidence>
<reference evidence="8" key="2">
    <citation type="journal article" date="2023" name="Science">
        <title>Genomic signatures of disease resistance in endangered staghorn corals.</title>
        <authorList>
            <person name="Vollmer S.V."/>
            <person name="Selwyn J.D."/>
            <person name="Despard B.A."/>
            <person name="Roesel C.L."/>
        </authorList>
    </citation>
    <scope>NUCLEOTIDE SEQUENCE</scope>
    <source>
        <strain evidence="8">K2</strain>
    </source>
</reference>
<organism evidence="8 9">
    <name type="scientific">Acropora cervicornis</name>
    <name type="common">Staghorn coral</name>
    <dbReference type="NCBI Taxonomy" id="6130"/>
    <lineage>
        <taxon>Eukaryota</taxon>
        <taxon>Metazoa</taxon>
        <taxon>Cnidaria</taxon>
        <taxon>Anthozoa</taxon>
        <taxon>Hexacorallia</taxon>
        <taxon>Scleractinia</taxon>
        <taxon>Astrocoeniina</taxon>
        <taxon>Acroporidae</taxon>
        <taxon>Acropora</taxon>
    </lineage>
</organism>
<name>A0AAD9PUX0_ACRCE</name>
<dbReference type="Gene3D" id="3.30.390.80">
    <property type="entry name" value="DNA repair protein Rad52/59/22"/>
    <property type="match status" value="1"/>
</dbReference>
<dbReference type="GO" id="GO:0010792">
    <property type="term" value="P:DNA double-strand break processing involved in repair via single-strand annealing"/>
    <property type="evidence" value="ECO:0007669"/>
    <property type="project" value="UniProtKB-ARBA"/>
</dbReference>
<gene>
    <name evidence="8" type="ORF">P5673_029856</name>
</gene>
<dbReference type="InterPro" id="IPR007232">
    <property type="entry name" value="Rad52_Rad59_Rad22"/>
</dbReference>
<dbReference type="PANTHER" id="PTHR12132:SF1">
    <property type="entry name" value="DNA REPAIR PROTEIN RAD52 HOMOLOG"/>
    <property type="match status" value="1"/>
</dbReference>
<dbReference type="InterPro" id="IPR041247">
    <property type="entry name" value="Rad52_fam"/>
</dbReference>
<dbReference type="FunFam" id="3.30.390.80:FF:000001">
    <property type="entry name" value="DNA repair protein RAD52 homolog"/>
    <property type="match status" value="1"/>
</dbReference>
<comment type="function">
    <text evidence="5">Involved in double-stranded break repair. Plays a central role in genetic recombination and DNA repair by promoting the annealing of complementary single-stranded DNA and by stimulation of the RAD51 recombinase.</text>
</comment>
<proteinExistence type="inferred from homology"/>
<dbReference type="NCBIfam" id="TIGR00607">
    <property type="entry name" value="rad52"/>
    <property type="match status" value="1"/>
</dbReference>
<dbReference type="InterPro" id="IPR004585">
    <property type="entry name" value="DNA_recomb/repair_Rad52"/>
</dbReference>
<evidence type="ECO:0000256" key="5">
    <source>
        <dbReference type="ARBA" id="ARBA00053354"/>
    </source>
</evidence>
<feature type="region of interest" description="Disordered" evidence="7">
    <location>
        <begin position="410"/>
        <end position="436"/>
    </location>
</feature>
<dbReference type="SUPFAM" id="SSF54768">
    <property type="entry name" value="dsRNA-binding domain-like"/>
    <property type="match status" value="1"/>
</dbReference>
<dbReference type="AlphaFoldDB" id="A0AAD9PUX0"/>
<comment type="similarity">
    <text evidence="1">Belongs to the RAD52 family.</text>
</comment>
<dbReference type="Proteomes" id="UP001249851">
    <property type="component" value="Unassembled WGS sequence"/>
</dbReference>
<keyword evidence="9" id="KW-1185">Reference proteome</keyword>
<evidence type="ECO:0000313" key="8">
    <source>
        <dbReference type="EMBL" id="KAK2549607.1"/>
    </source>
</evidence>
<dbReference type="InterPro" id="IPR042525">
    <property type="entry name" value="Rad52_Rad59_Rad22_sf"/>
</dbReference>
<keyword evidence="4" id="KW-0234">DNA repair</keyword>
<dbReference type="GO" id="GO:0005634">
    <property type="term" value="C:nucleus"/>
    <property type="evidence" value="ECO:0007669"/>
    <property type="project" value="InterPro"/>
</dbReference>
<dbReference type="GO" id="GO:0006312">
    <property type="term" value="P:mitotic recombination"/>
    <property type="evidence" value="ECO:0007669"/>
    <property type="project" value="TreeGrafter"/>
</dbReference>
<reference evidence="8" key="1">
    <citation type="journal article" date="2023" name="G3 (Bethesda)">
        <title>Whole genome assembly and annotation of the endangered Caribbean coral Acropora cervicornis.</title>
        <authorList>
            <person name="Selwyn J.D."/>
            <person name="Vollmer S.V."/>
        </authorList>
    </citation>
    <scope>NUCLEOTIDE SEQUENCE</scope>
    <source>
        <strain evidence="8">K2</strain>
    </source>
</reference>
<dbReference type="EMBL" id="JARQWQ010000123">
    <property type="protein sequence ID" value="KAK2549607.1"/>
    <property type="molecule type" value="Genomic_DNA"/>
</dbReference>
<evidence type="ECO:0000256" key="6">
    <source>
        <dbReference type="ARBA" id="ARBA00073403"/>
    </source>
</evidence>
<accession>A0AAD9PUX0</accession>